<dbReference type="RefSeq" id="WP_234254765.1">
    <property type="nucleotide sequence ID" value="NZ_JABFTV010000009.1"/>
</dbReference>
<sequence>MAKKTSRERIDGYRARKKIAAEQLLERGRFPEEKTEIELTPEERFRKEQLRRIAADKKLKFRQKEKTKAKPKRRKKCGAKDDMLAPWHRASGCAFSGKRR</sequence>
<keyword evidence="3" id="KW-1185">Reference proteome</keyword>
<accession>A0ABS9AVM4</accession>
<protein>
    <recommendedName>
        <fullName evidence="4">rRNA-processing protein FYV7</fullName>
    </recommendedName>
</protein>
<proteinExistence type="predicted"/>
<reference evidence="2 3" key="1">
    <citation type="journal article" date="2021" name="Front. Microbiol.">
        <title>Aerobic Denitrification and Heterotrophic Sulfur Oxidation in the Genus Halomonas Revealed by Six Novel Species Characterizations and Genome-Based Analysis.</title>
        <authorList>
            <person name="Wang L."/>
            <person name="Shao Z."/>
        </authorList>
    </citation>
    <scope>NUCLEOTIDE SEQUENCE [LARGE SCALE GENOMIC DNA]</scope>
    <source>
        <strain evidence="2 3">MCCC 1A11058</strain>
    </source>
</reference>
<dbReference type="Proteomes" id="UP001320272">
    <property type="component" value="Unassembled WGS sequence"/>
</dbReference>
<evidence type="ECO:0000256" key="1">
    <source>
        <dbReference type="SAM" id="MobiDB-lite"/>
    </source>
</evidence>
<evidence type="ECO:0000313" key="3">
    <source>
        <dbReference type="Proteomes" id="UP001320272"/>
    </source>
</evidence>
<gene>
    <name evidence="2" type="ORF">HOP59_17045</name>
</gene>
<organism evidence="2 3">
    <name type="scientific">Billgrantia aerodenitrificans</name>
    <dbReference type="NCBI Taxonomy" id="2733483"/>
    <lineage>
        <taxon>Bacteria</taxon>
        <taxon>Pseudomonadati</taxon>
        <taxon>Pseudomonadota</taxon>
        <taxon>Gammaproteobacteria</taxon>
        <taxon>Oceanospirillales</taxon>
        <taxon>Halomonadaceae</taxon>
        <taxon>Billgrantia</taxon>
    </lineage>
</organism>
<comment type="caution">
    <text evidence="2">The sequence shown here is derived from an EMBL/GenBank/DDBJ whole genome shotgun (WGS) entry which is preliminary data.</text>
</comment>
<feature type="region of interest" description="Disordered" evidence="1">
    <location>
        <begin position="62"/>
        <end position="83"/>
    </location>
</feature>
<evidence type="ECO:0000313" key="2">
    <source>
        <dbReference type="EMBL" id="MCE8025834.1"/>
    </source>
</evidence>
<dbReference type="EMBL" id="JABFTV010000009">
    <property type="protein sequence ID" value="MCE8025834.1"/>
    <property type="molecule type" value="Genomic_DNA"/>
</dbReference>
<evidence type="ECO:0008006" key="4">
    <source>
        <dbReference type="Google" id="ProtNLM"/>
    </source>
</evidence>
<name>A0ABS9AVM4_9GAMM</name>